<evidence type="ECO:0000313" key="20">
    <source>
        <dbReference type="EMBL" id="TKY88414.1"/>
    </source>
</evidence>
<protein>
    <recommendedName>
        <fullName evidence="5">ATP-dependent DNA helicase II subunit 2</fullName>
        <ecNumber evidence="4">3.6.4.12</ecNumber>
    </recommendedName>
    <alternativeName>
        <fullName evidence="17">ATP-dependent DNA helicase II subunit Ku80</fullName>
    </alternativeName>
</protein>
<evidence type="ECO:0000313" key="21">
    <source>
        <dbReference type="Proteomes" id="UP000306050"/>
    </source>
</evidence>
<feature type="region of interest" description="Disordered" evidence="18">
    <location>
        <begin position="799"/>
        <end position="819"/>
    </location>
</feature>
<dbReference type="Gene3D" id="1.25.40.240">
    <property type="entry name" value="Ku, C-terminal domain"/>
    <property type="match status" value="1"/>
</dbReference>
<evidence type="ECO:0000256" key="8">
    <source>
        <dbReference type="ARBA" id="ARBA00022763"/>
    </source>
</evidence>
<feature type="compositionally biased region" description="Basic and acidic residues" evidence="18">
    <location>
        <begin position="295"/>
        <end position="313"/>
    </location>
</feature>
<keyword evidence="11" id="KW-0067">ATP-binding</keyword>
<keyword evidence="12" id="KW-0779">Telomere</keyword>
<evidence type="ECO:0000256" key="6">
    <source>
        <dbReference type="ARBA" id="ARBA00022454"/>
    </source>
</evidence>
<evidence type="ECO:0000256" key="7">
    <source>
        <dbReference type="ARBA" id="ARBA00022741"/>
    </source>
</evidence>
<dbReference type="AlphaFoldDB" id="A0A4U7KUU4"/>
<feature type="compositionally biased region" description="Basic and acidic residues" evidence="18">
    <location>
        <begin position="618"/>
        <end position="627"/>
    </location>
</feature>
<dbReference type="GO" id="GO:0042162">
    <property type="term" value="F:telomeric DNA binding"/>
    <property type="evidence" value="ECO:0007669"/>
    <property type="project" value="InterPro"/>
</dbReference>
<evidence type="ECO:0000256" key="12">
    <source>
        <dbReference type="ARBA" id="ARBA00022895"/>
    </source>
</evidence>
<dbReference type="Gene3D" id="1.10.1600.10">
    <property type="match status" value="1"/>
</dbReference>
<dbReference type="PANTHER" id="PTHR12604:SF4">
    <property type="entry name" value="X-RAY REPAIR CROSS-COMPLEMENTING PROTEIN 5"/>
    <property type="match status" value="1"/>
</dbReference>
<evidence type="ECO:0000256" key="5">
    <source>
        <dbReference type="ARBA" id="ARBA00021792"/>
    </source>
</evidence>
<evidence type="ECO:0000256" key="3">
    <source>
        <dbReference type="ARBA" id="ARBA00007726"/>
    </source>
</evidence>
<dbReference type="InterPro" id="IPR014893">
    <property type="entry name" value="Ku_PK_bind"/>
</dbReference>
<comment type="subcellular location">
    <subcellularLocation>
        <location evidence="2">Chromosome</location>
        <location evidence="2">Telomere</location>
    </subcellularLocation>
    <subcellularLocation>
        <location evidence="1">Nucleus</location>
    </subcellularLocation>
</comment>
<dbReference type="GO" id="GO:0000723">
    <property type="term" value="P:telomere maintenance"/>
    <property type="evidence" value="ECO:0007669"/>
    <property type="project" value="InterPro"/>
</dbReference>
<comment type="similarity">
    <text evidence="3">Belongs to the ku80 family.</text>
</comment>
<keyword evidence="15" id="KW-0234">DNA repair</keyword>
<dbReference type="SUPFAM" id="SSF100939">
    <property type="entry name" value="SPOC domain-like"/>
    <property type="match status" value="1"/>
</dbReference>
<dbReference type="InterPro" id="IPR024193">
    <property type="entry name" value="Ku80"/>
</dbReference>
<keyword evidence="7" id="KW-0547">Nucleotide-binding</keyword>
<keyword evidence="8" id="KW-0227">DNA damage</keyword>
<dbReference type="EMBL" id="SRRM01000009">
    <property type="protein sequence ID" value="TKY88414.1"/>
    <property type="molecule type" value="Genomic_DNA"/>
</dbReference>
<keyword evidence="6" id="KW-0158">Chromosome</keyword>
<dbReference type="CDD" id="cd00873">
    <property type="entry name" value="KU80"/>
    <property type="match status" value="1"/>
</dbReference>
<reference evidence="20 21" key="1">
    <citation type="submission" date="2019-05" db="EMBL/GenBank/DDBJ databases">
        <title>Sporisorium graminicola CBS 10092 draft sequencing and annotation.</title>
        <authorList>
            <person name="Solano-Gonzalez S."/>
            <person name="Caddick M.X."/>
            <person name="Darby A."/>
        </authorList>
    </citation>
    <scope>NUCLEOTIDE SEQUENCE [LARGE SCALE GENOMIC DNA]</scope>
    <source>
        <strain evidence="20 21">CBS 10092</strain>
    </source>
</reference>
<comment type="caution">
    <text evidence="20">The sequence shown here is derived from an EMBL/GenBank/DDBJ whole genome shotgun (WGS) entry which is preliminary data.</text>
</comment>
<dbReference type="PROSITE" id="PS50234">
    <property type="entry name" value="VWFA"/>
    <property type="match status" value="1"/>
</dbReference>
<dbReference type="GO" id="GO:0006303">
    <property type="term" value="P:double-strand break repair via nonhomologous end joining"/>
    <property type="evidence" value="ECO:0007669"/>
    <property type="project" value="InterPro"/>
</dbReference>
<evidence type="ECO:0000256" key="15">
    <source>
        <dbReference type="ARBA" id="ARBA00023204"/>
    </source>
</evidence>
<dbReference type="Gene3D" id="2.40.290.10">
    <property type="match status" value="1"/>
</dbReference>
<feature type="compositionally biased region" description="Acidic residues" evidence="18">
    <location>
        <begin position="664"/>
        <end position="676"/>
    </location>
</feature>
<dbReference type="InterPro" id="IPR036465">
    <property type="entry name" value="vWFA_dom_sf"/>
</dbReference>
<evidence type="ECO:0000256" key="10">
    <source>
        <dbReference type="ARBA" id="ARBA00022806"/>
    </source>
</evidence>
<dbReference type="EC" id="3.6.4.12" evidence="4"/>
<proteinExistence type="inferred from homology"/>
<dbReference type="Gene3D" id="3.40.50.410">
    <property type="entry name" value="von Willebrand factor, type A domain"/>
    <property type="match status" value="1"/>
</dbReference>
<dbReference type="FunFam" id="3.40.50.410:FF:000073">
    <property type="entry name" value="ATP-dependent DNA helicase II subunit 2"/>
    <property type="match status" value="1"/>
</dbReference>
<evidence type="ECO:0000259" key="19">
    <source>
        <dbReference type="PROSITE" id="PS50234"/>
    </source>
</evidence>
<dbReference type="PANTHER" id="PTHR12604">
    <property type="entry name" value="KU AUTOANTIGEN DNA HELICASE"/>
    <property type="match status" value="1"/>
</dbReference>
<evidence type="ECO:0000256" key="11">
    <source>
        <dbReference type="ARBA" id="ARBA00022840"/>
    </source>
</evidence>
<keyword evidence="10" id="KW-0347">Helicase</keyword>
<dbReference type="InterPro" id="IPR002035">
    <property type="entry name" value="VWF_A"/>
</dbReference>
<dbReference type="GO" id="GO:0003684">
    <property type="term" value="F:damaged DNA binding"/>
    <property type="evidence" value="ECO:0007669"/>
    <property type="project" value="InterPro"/>
</dbReference>
<dbReference type="InterPro" id="IPR006164">
    <property type="entry name" value="DNA_bd_Ku70/Ku80"/>
</dbReference>
<evidence type="ECO:0000256" key="2">
    <source>
        <dbReference type="ARBA" id="ARBA00004574"/>
    </source>
</evidence>
<dbReference type="Proteomes" id="UP000306050">
    <property type="component" value="Chromosome SGRAM_16"/>
</dbReference>
<keyword evidence="21" id="KW-1185">Reference proteome</keyword>
<dbReference type="GO" id="GO:0016787">
    <property type="term" value="F:hydrolase activity"/>
    <property type="evidence" value="ECO:0007669"/>
    <property type="project" value="UniProtKB-KW"/>
</dbReference>
<dbReference type="GeneID" id="40725661"/>
<feature type="compositionally biased region" description="Basic and acidic residues" evidence="18">
    <location>
        <begin position="808"/>
        <end position="819"/>
    </location>
</feature>
<evidence type="ECO:0000256" key="13">
    <source>
        <dbReference type="ARBA" id="ARBA00023125"/>
    </source>
</evidence>
<dbReference type="SMART" id="SM00559">
    <property type="entry name" value="Ku78"/>
    <property type="match status" value="1"/>
</dbReference>
<feature type="region of interest" description="Disordered" evidence="18">
    <location>
        <begin position="604"/>
        <end position="698"/>
    </location>
</feature>
<accession>A0A4U7KUU4</accession>
<dbReference type="GO" id="GO:0005524">
    <property type="term" value="F:ATP binding"/>
    <property type="evidence" value="ECO:0007669"/>
    <property type="project" value="UniProtKB-KW"/>
</dbReference>
<name>A0A4U7KUU4_9BASI</name>
<evidence type="ECO:0000256" key="9">
    <source>
        <dbReference type="ARBA" id="ARBA00022801"/>
    </source>
</evidence>
<dbReference type="GO" id="GO:0000781">
    <property type="term" value="C:chromosome, telomeric region"/>
    <property type="evidence" value="ECO:0007669"/>
    <property type="project" value="UniProtKB-SubCell"/>
</dbReference>
<dbReference type="GO" id="GO:0043564">
    <property type="term" value="C:Ku70:Ku80 complex"/>
    <property type="evidence" value="ECO:0007669"/>
    <property type="project" value="InterPro"/>
</dbReference>
<evidence type="ECO:0000256" key="18">
    <source>
        <dbReference type="SAM" id="MobiDB-lite"/>
    </source>
</evidence>
<dbReference type="InterPro" id="IPR036494">
    <property type="entry name" value="Ku_C_sf"/>
</dbReference>
<evidence type="ECO:0000256" key="4">
    <source>
        <dbReference type="ARBA" id="ARBA00012551"/>
    </source>
</evidence>
<keyword evidence="14" id="KW-0233">DNA recombination</keyword>
<organism evidence="20 21">
    <name type="scientific">Sporisorium graminicola</name>
    <dbReference type="NCBI Taxonomy" id="280036"/>
    <lineage>
        <taxon>Eukaryota</taxon>
        <taxon>Fungi</taxon>
        <taxon>Dikarya</taxon>
        <taxon>Basidiomycota</taxon>
        <taxon>Ustilaginomycotina</taxon>
        <taxon>Ustilaginomycetes</taxon>
        <taxon>Ustilaginales</taxon>
        <taxon>Ustilaginaceae</taxon>
        <taxon>Sporisorium</taxon>
    </lineage>
</organism>
<feature type="region of interest" description="Disordered" evidence="18">
    <location>
        <begin position="286"/>
        <end position="327"/>
    </location>
</feature>
<feature type="domain" description="VWFA" evidence="19">
    <location>
        <begin position="8"/>
        <end position="193"/>
    </location>
</feature>
<dbReference type="GO" id="GO:0003690">
    <property type="term" value="F:double-stranded DNA binding"/>
    <property type="evidence" value="ECO:0007669"/>
    <property type="project" value="TreeGrafter"/>
</dbReference>
<dbReference type="Pfam" id="PF02735">
    <property type="entry name" value="Ku"/>
    <property type="match status" value="1"/>
</dbReference>
<dbReference type="GO" id="GO:0006310">
    <property type="term" value="P:DNA recombination"/>
    <property type="evidence" value="ECO:0007669"/>
    <property type="project" value="UniProtKB-KW"/>
</dbReference>
<dbReference type="RefSeq" id="XP_029740399.1">
    <property type="nucleotide sequence ID" value="XM_029883364.1"/>
</dbReference>
<dbReference type="InterPro" id="IPR016194">
    <property type="entry name" value="SPOC-like_C_dom_sf"/>
</dbReference>
<dbReference type="KEGG" id="sgra:EX895_002766"/>
<dbReference type="SUPFAM" id="SSF53300">
    <property type="entry name" value="vWA-like"/>
    <property type="match status" value="1"/>
</dbReference>
<evidence type="ECO:0000256" key="1">
    <source>
        <dbReference type="ARBA" id="ARBA00004123"/>
    </source>
</evidence>
<gene>
    <name evidence="20" type="ORF">EX895_002766</name>
</gene>
<dbReference type="OrthoDB" id="30826at2759"/>
<dbReference type="Pfam" id="PF08785">
    <property type="entry name" value="Ku_PK_bind"/>
    <property type="match status" value="1"/>
</dbReference>
<keyword evidence="16" id="KW-0539">Nucleus</keyword>
<feature type="compositionally biased region" description="Polar residues" evidence="18">
    <location>
        <begin position="682"/>
        <end position="698"/>
    </location>
</feature>
<keyword evidence="9" id="KW-0378">Hydrolase</keyword>
<evidence type="ECO:0000256" key="14">
    <source>
        <dbReference type="ARBA" id="ARBA00023172"/>
    </source>
</evidence>
<keyword evidence="13" id="KW-0238">DNA-binding</keyword>
<evidence type="ECO:0000256" key="16">
    <source>
        <dbReference type="ARBA" id="ARBA00023242"/>
    </source>
</evidence>
<sequence>MSVESNSITLFVLDVSSSMGEARQVEDRIVLENQTVQRRTRSTTHLQWVCEFVSTRIAETILRGLKTTRVAIITYGSPRTNNSIPDNPSDYNGIDEIFWPALPTLDTLDLVQSLRAVDQDQKAPNADPLAALVDAIQLASDAHKGGIKPSQKNTWKRTVYLVTDGRSSFGFDGAKAIRNKLVDDNITLRLLGVDFDDPESGFKLEGKGKIKQKNERFWHHFLAEIPTAGFATATSAIAQSTMPNIQVTRPAPQKTILSFGDPEDLSSKGSFQIPIGLYKMTDPARPMTQSKISKLARESADAAEERKREEARRNHLNPTSTPVALTKDEDTESSVIYRADLKREYFLLDQLAAVASSSKQPEPLPPDSDSSFTRAWKLGASLIPVPDESFGEMVTHKSMEILHFFNATAYRREYNMDQIWYVFADHAQVKAQLQISTLVRAMVEMDVLAVVRLVRKDGGEPELGILKPKVEEHNEYFFYSRAPFREDLRRFPFPPLNRIITTDGTELRQGPTIPDDADQQAMDAFVDSLELPDGWFDVLDSYNPAIHGLKTAVRQRFIRPEAKELPGPHPELVKFLEAPNDVKSAATEAAQKCRDRFKIAYVPPKGNADRKKRTLNAMREDVNDRTRSSTSSTAAVEEQGGARKAARFEATPSAAADRRKKDMLEDDSDATEDEADSTSATGATNTAKVEQPAASKQSLLRLSDPVQHLHELVEKEDVTSAMNSLQSTLYYLVGEKQYDRAAECMKAGKKVAQEYEEAINWNSFSRTFKTKLLKEHKEFWEGTLKGHLEYGLVTEGEDEAAQSDVTLEDAREFADTEEV</sequence>
<dbReference type="GO" id="GO:0003678">
    <property type="term" value="F:DNA helicase activity"/>
    <property type="evidence" value="ECO:0007669"/>
    <property type="project" value="UniProtKB-EC"/>
</dbReference>
<dbReference type="SUPFAM" id="SSF101420">
    <property type="entry name" value="C-terminal domain of Ku80"/>
    <property type="match status" value="1"/>
</dbReference>
<evidence type="ECO:0000256" key="17">
    <source>
        <dbReference type="ARBA" id="ARBA00031847"/>
    </source>
</evidence>